<accession>A0A9P4UYP0</accession>
<keyword evidence="4" id="KW-1185">Reference proteome</keyword>
<feature type="compositionally biased region" description="Polar residues" evidence="1">
    <location>
        <begin position="33"/>
        <end position="47"/>
    </location>
</feature>
<organism evidence="3 4">
    <name type="scientific">Polyplosphaeria fusca</name>
    <dbReference type="NCBI Taxonomy" id="682080"/>
    <lineage>
        <taxon>Eukaryota</taxon>
        <taxon>Fungi</taxon>
        <taxon>Dikarya</taxon>
        <taxon>Ascomycota</taxon>
        <taxon>Pezizomycotina</taxon>
        <taxon>Dothideomycetes</taxon>
        <taxon>Pleosporomycetidae</taxon>
        <taxon>Pleosporales</taxon>
        <taxon>Tetraplosphaeriaceae</taxon>
        <taxon>Polyplosphaeria</taxon>
    </lineage>
</organism>
<reference evidence="3" key="1">
    <citation type="journal article" date="2020" name="Stud. Mycol.">
        <title>101 Dothideomycetes genomes: a test case for predicting lifestyles and emergence of pathogens.</title>
        <authorList>
            <person name="Haridas S."/>
            <person name="Albert R."/>
            <person name="Binder M."/>
            <person name="Bloem J."/>
            <person name="Labutti K."/>
            <person name="Salamov A."/>
            <person name="Andreopoulos B."/>
            <person name="Baker S."/>
            <person name="Barry K."/>
            <person name="Bills G."/>
            <person name="Bluhm B."/>
            <person name="Cannon C."/>
            <person name="Castanera R."/>
            <person name="Culley D."/>
            <person name="Daum C."/>
            <person name="Ezra D."/>
            <person name="Gonzalez J."/>
            <person name="Henrissat B."/>
            <person name="Kuo A."/>
            <person name="Liang C."/>
            <person name="Lipzen A."/>
            <person name="Lutzoni F."/>
            <person name="Magnuson J."/>
            <person name="Mondo S."/>
            <person name="Nolan M."/>
            <person name="Ohm R."/>
            <person name="Pangilinan J."/>
            <person name="Park H.-J."/>
            <person name="Ramirez L."/>
            <person name="Alfaro M."/>
            <person name="Sun H."/>
            <person name="Tritt A."/>
            <person name="Yoshinaga Y."/>
            <person name="Zwiers L.-H."/>
            <person name="Turgeon B."/>
            <person name="Goodwin S."/>
            <person name="Spatafora J."/>
            <person name="Crous P."/>
            <person name="Grigoriev I."/>
        </authorList>
    </citation>
    <scope>NUCLEOTIDE SEQUENCE</scope>
    <source>
        <strain evidence="3">CBS 125425</strain>
    </source>
</reference>
<feature type="compositionally biased region" description="Basic and acidic residues" evidence="1">
    <location>
        <begin position="1"/>
        <end position="10"/>
    </location>
</feature>
<proteinExistence type="predicted"/>
<feature type="transmembrane region" description="Helical" evidence="2">
    <location>
        <begin position="120"/>
        <end position="144"/>
    </location>
</feature>
<protein>
    <submittedName>
        <fullName evidence="3">Uncharacterized protein</fullName>
    </submittedName>
</protein>
<feature type="transmembrane region" description="Helical" evidence="2">
    <location>
        <begin position="181"/>
        <end position="202"/>
    </location>
</feature>
<name>A0A9P4UYP0_9PLEO</name>
<keyword evidence="2" id="KW-0812">Transmembrane</keyword>
<dbReference type="Proteomes" id="UP000799444">
    <property type="component" value="Unassembled WGS sequence"/>
</dbReference>
<gene>
    <name evidence="3" type="ORF">EJ04DRAFT_513193</name>
</gene>
<evidence type="ECO:0000256" key="2">
    <source>
        <dbReference type="SAM" id="Phobius"/>
    </source>
</evidence>
<evidence type="ECO:0000313" key="4">
    <source>
        <dbReference type="Proteomes" id="UP000799444"/>
    </source>
</evidence>
<dbReference type="OrthoDB" id="5381672at2759"/>
<evidence type="ECO:0000313" key="3">
    <source>
        <dbReference type="EMBL" id="KAF2733407.1"/>
    </source>
</evidence>
<feature type="region of interest" description="Disordered" evidence="1">
    <location>
        <begin position="1"/>
        <end position="47"/>
    </location>
</feature>
<keyword evidence="2" id="KW-0472">Membrane</keyword>
<comment type="caution">
    <text evidence="3">The sequence shown here is derived from an EMBL/GenBank/DDBJ whole genome shotgun (WGS) entry which is preliminary data.</text>
</comment>
<feature type="transmembrane region" description="Helical" evidence="2">
    <location>
        <begin position="59"/>
        <end position="79"/>
    </location>
</feature>
<sequence length="712" mass="79954">MAENGHEMRDLSNSSPSARPPIPPKSPDEQTVRDQSPNPSRHSSITVQDRPNTSLRWNIYPLLVFGFYAALSLVAWILMHRLSQRPMKGTNSYSVPSESWKYESPRVIEINEKYIKAAQVLRAIVSIFTIPVTTTICSTAAIAYMQAGGMRRSLTLGQLMGLADLDWLGPRGWWHVLSREVGSLPIVIFLALTAIGAVSQILQSAFVEMESIKFPMDSTYMSQMNIKDIPSMLNATTREDGSMIQRLRAMLDAATESDYDINLWNNAAEPWQRNLGLFSGSTYFTYNYNRDEDETTYLVEIPSSFDTGVAVGPQYAPRINSTVNYTTITEDEFRTCNNDTDNGGLYIEYIHEREENKYSEFNFTACMPGDLRETPWKMTRDRQDIEEFLYLRIGTGGYPDNNYFKARVASSLGYFELPSFHNGHKPGPLLAKDPIPSNSNQFQSYLKKNKKRDEIKPGNLTLPMVEHQGPLLALTLALFGNGSYIATHVLHPEAYMDNRTYWGDRDYDTDEPMNPDLGVCAESQPLGQYLGGMYYQRRCVLASELNDDALSPVMDWLDYVQSNSTFERALSAGIFLANKVWLAPPAQRSTLNPGLTVRYDAGLDTFKPKITNGQFIAGSVLLGLHLFGLLGLALIAAVMKPWARTWSEILLRVGANYGEVLNGSNKTTWKHDMRQLPGYIGDSRPKESVGRMEMGAVSGLGRGGSRKFEYLQ</sequence>
<feature type="transmembrane region" description="Helical" evidence="2">
    <location>
        <begin position="615"/>
        <end position="638"/>
    </location>
</feature>
<dbReference type="EMBL" id="ML996161">
    <property type="protein sequence ID" value="KAF2733407.1"/>
    <property type="molecule type" value="Genomic_DNA"/>
</dbReference>
<keyword evidence="2" id="KW-1133">Transmembrane helix</keyword>
<evidence type="ECO:0000256" key="1">
    <source>
        <dbReference type="SAM" id="MobiDB-lite"/>
    </source>
</evidence>
<dbReference type="AlphaFoldDB" id="A0A9P4UYP0"/>